<dbReference type="RefSeq" id="WP_124739856.1">
    <property type="nucleotide sequence ID" value="NZ_CP034086.1"/>
</dbReference>
<dbReference type="InterPro" id="IPR024096">
    <property type="entry name" value="NO_sig/Golgi_transp_ligand-bd"/>
</dbReference>
<dbReference type="NCBIfam" id="TIGR02019">
    <property type="entry name" value="BchJ"/>
    <property type="match status" value="1"/>
</dbReference>
<dbReference type="AlphaFoldDB" id="A0A3G8M943"/>
<dbReference type="Gene3D" id="3.30.1380.20">
    <property type="entry name" value="Trafficking protein particle complex subunit 3"/>
    <property type="match status" value="1"/>
</dbReference>
<reference evidence="2 3" key="1">
    <citation type="submission" date="2018-11" db="EMBL/GenBank/DDBJ databases">
        <title>Genome squencing of methanotrophic bacteria isolated from alkaline groundwater in Korea.</title>
        <authorList>
            <person name="Nguyen L.N."/>
        </authorList>
    </citation>
    <scope>NUCLEOTIDE SEQUENCE [LARGE SCALE GENOMIC DNA]</scope>
    <source>
        <strain evidence="2 3">GW6</strain>
    </source>
</reference>
<accession>A0A3G8M943</accession>
<dbReference type="Proteomes" id="UP000273982">
    <property type="component" value="Chromosome"/>
</dbReference>
<dbReference type="SUPFAM" id="SSF111126">
    <property type="entry name" value="Ligand-binding domain in the NO signalling and Golgi transport"/>
    <property type="match status" value="1"/>
</dbReference>
<evidence type="ECO:0000313" key="3">
    <source>
        <dbReference type="Proteomes" id="UP000273982"/>
    </source>
</evidence>
<dbReference type="PANTHER" id="PTHR35090:SF1">
    <property type="entry name" value="SLR0144 PROTEIN"/>
    <property type="match status" value="1"/>
</dbReference>
<evidence type="ECO:0000313" key="2">
    <source>
        <dbReference type="EMBL" id="AZG78307.1"/>
    </source>
</evidence>
<dbReference type="InterPro" id="IPR010249">
    <property type="entry name" value="BchJ"/>
</dbReference>
<organism evidence="2 3">
    <name type="scientific">Methylocystis rosea</name>
    <dbReference type="NCBI Taxonomy" id="173366"/>
    <lineage>
        <taxon>Bacteria</taxon>
        <taxon>Pseudomonadati</taxon>
        <taxon>Pseudomonadota</taxon>
        <taxon>Alphaproteobacteria</taxon>
        <taxon>Hyphomicrobiales</taxon>
        <taxon>Methylocystaceae</taxon>
        <taxon>Methylocystis</taxon>
    </lineage>
</organism>
<dbReference type="GO" id="GO:0030494">
    <property type="term" value="P:bacteriochlorophyll biosynthetic process"/>
    <property type="evidence" value="ECO:0007669"/>
    <property type="project" value="InterPro"/>
</dbReference>
<gene>
    <name evidence="2" type="primary">bchJ</name>
    <name evidence="2" type="ORF">EHO51_17085</name>
</gene>
<dbReference type="Pfam" id="PF02830">
    <property type="entry name" value="V4R"/>
    <property type="match status" value="1"/>
</dbReference>
<dbReference type="KEGG" id="mros:EHO51_17085"/>
<feature type="domain" description="4-vinyl reductase 4VR" evidence="1">
    <location>
        <begin position="143"/>
        <end position="204"/>
    </location>
</feature>
<protein>
    <submittedName>
        <fullName evidence="2">Bacteriochlorophyll 4-vinyl reductase</fullName>
    </submittedName>
</protein>
<dbReference type="PANTHER" id="PTHR35090">
    <property type="entry name" value="DNA-DIRECTED RNA POLYMERASE SUBUNIT I"/>
    <property type="match status" value="1"/>
</dbReference>
<dbReference type="EMBL" id="CP034086">
    <property type="protein sequence ID" value="AZG78307.1"/>
    <property type="molecule type" value="Genomic_DNA"/>
</dbReference>
<sequence length="204" mass="21872">MSIARAEGETARLGLIGPNAITQMAAALSDACGAPLRRDIFEDAGLARYLCAPPTQMISEDDVARLHRAAIGRLGETKAAEISREAGRRTGDYLLANRIPAVAQRALKFMPRPLAARILVAAIARHAWTFSGSGEFSYEFAPHLRLRIARSPICKGLCTEAPACAYFAATFERVFGEMLGPSLSVTETECAATGAAACVFEARW</sequence>
<name>A0A3G8M943_9HYPH</name>
<dbReference type="InterPro" id="IPR004096">
    <property type="entry name" value="V4R"/>
</dbReference>
<dbReference type="SMART" id="SM00989">
    <property type="entry name" value="V4R"/>
    <property type="match status" value="1"/>
</dbReference>
<proteinExistence type="predicted"/>
<dbReference type="GO" id="GO:0015979">
    <property type="term" value="P:photosynthesis"/>
    <property type="evidence" value="ECO:0007669"/>
    <property type="project" value="InterPro"/>
</dbReference>
<evidence type="ECO:0000259" key="1">
    <source>
        <dbReference type="SMART" id="SM00989"/>
    </source>
</evidence>